<evidence type="ECO:0000313" key="2">
    <source>
        <dbReference type="Proteomes" id="UP000292118"/>
    </source>
</evidence>
<evidence type="ECO:0000313" key="1">
    <source>
        <dbReference type="EMBL" id="QAY70684.1"/>
    </source>
</evidence>
<dbReference type="KEGG" id="xya:ET471_12200"/>
<organism evidence="1 2">
    <name type="scientific">Xylanimonas protaetiae</name>
    <dbReference type="NCBI Taxonomy" id="2509457"/>
    <lineage>
        <taxon>Bacteria</taxon>
        <taxon>Bacillati</taxon>
        <taxon>Actinomycetota</taxon>
        <taxon>Actinomycetes</taxon>
        <taxon>Micrococcales</taxon>
        <taxon>Promicromonosporaceae</taxon>
        <taxon>Xylanimonas</taxon>
    </lineage>
</organism>
<gene>
    <name evidence="1" type="ORF">ET471_12200</name>
</gene>
<name>A0A4P6F505_9MICO</name>
<dbReference type="EMBL" id="CP035493">
    <property type="protein sequence ID" value="QAY70684.1"/>
    <property type="molecule type" value="Genomic_DNA"/>
</dbReference>
<dbReference type="OrthoDB" id="5192284at2"/>
<dbReference type="AlphaFoldDB" id="A0A4P6F505"/>
<reference evidence="1 2" key="1">
    <citation type="submission" date="2019-01" db="EMBL/GenBank/DDBJ databases">
        <title>Genome sequencing of strain FW10M-9.</title>
        <authorList>
            <person name="Heo J."/>
            <person name="Kim S.-J."/>
            <person name="Kim J.-S."/>
            <person name="Hong S.-B."/>
            <person name="Kwon S.-W."/>
        </authorList>
    </citation>
    <scope>NUCLEOTIDE SEQUENCE [LARGE SCALE GENOMIC DNA]</scope>
    <source>
        <strain evidence="1 2">FW10M-9</strain>
    </source>
</reference>
<dbReference type="RefSeq" id="WP_129188681.1">
    <property type="nucleotide sequence ID" value="NZ_CP035493.1"/>
</dbReference>
<dbReference type="Proteomes" id="UP000292118">
    <property type="component" value="Chromosome"/>
</dbReference>
<protein>
    <recommendedName>
        <fullName evidence="3">PKD domain-containing protein</fullName>
    </recommendedName>
</protein>
<keyword evidence="2" id="KW-1185">Reference proteome</keyword>
<accession>A0A4P6F505</accession>
<evidence type="ECO:0008006" key="3">
    <source>
        <dbReference type="Google" id="ProtNLM"/>
    </source>
</evidence>
<proteinExistence type="predicted"/>
<sequence length="293" mass="31312">MDANGGAWESTPDDPKAKTSILPPTKYLRADAATCSLYDLDAYVDTIIQMGGCTDGRVQAVADAPCPSGTYELAPLWVQRLQPDSTYGPAEQVTAAQCITPADVATQAQQAFATMHVPAPTATLQTGNPNVLLVNAWYPVYTSDEPVTQQATLLDVPVEIRAVPERFTWDFDDPFSGTGPTLTTTDPGRAWHDGEDVPDERWVAHAWTRLGNPDSAADRAQGTGWDADAGAKYRTDVTITLATTWHGQFRIAGTLAWADIPGQLTTTSAAGTYTVAESPARLYCDDLVGGSTC</sequence>